<dbReference type="InterPro" id="IPR019775">
    <property type="entry name" value="WD40_repeat_CS"/>
</dbReference>
<evidence type="ECO:0000256" key="4">
    <source>
        <dbReference type="SAM" id="Coils"/>
    </source>
</evidence>
<dbReference type="InterPro" id="IPR042410">
    <property type="entry name" value="WBSCR13"/>
</dbReference>
<dbReference type="SUPFAM" id="SSF50978">
    <property type="entry name" value="WD40 repeat-like"/>
    <property type="match status" value="1"/>
</dbReference>
<organism evidence="7">
    <name type="scientific">Capitella teleta</name>
    <name type="common">Polychaete worm</name>
    <dbReference type="NCBI Taxonomy" id="283909"/>
    <lineage>
        <taxon>Eukaryota</taxon>
        <taxon>Metazoa</taxon>
        <taxon>Spiralia</taxon>
        <taxon>Lophotrochozoa</taxon>
        <taxon>Annelida</taxon>
        <taxon>Polychaeta</taxon>
        <taxon>Sedentaria</taxon>
        <taxon>Scolecida</taxon>
        <taxon>Capitellidae</taxon>
        <taxon>Capitella</taxon>
    </lineage>
</organism>
<feature type="repeat" description="WD" evidence="3">
    <location>
        <begin position="187"/>
        <end position="221"/>
    </location>
</feature>
<feature type="coiled-coil region" evidence="4">
    <location>
        <begin position="403"/>
        <end position="446"/>
    </location>
</feature>
<evidence type="ECO:0000256" key="1">
    <source>
        <dbReference type="ARBA" id="ARBA00022574"/>
    </source>
</evidence>
<dbReference type="PROSITE" id="PS50294">
    <property type="entry name" value="WD_REPEATS_REGION"/>
    <property type="match status" value="3"/>
</dbReference>
<feature type="region of interest" description="Disordered" evidence="5">
    <location>
        <begin position="37"/>
        <end position="77"/>
    </location>
</feature>
<dbReference type="PANTHER" id="PTHR44321:SF1">
    <property type="entry name" value="TRANSDUCIN BETA-LIKE PROTEIN 2"/>
    <property type="match status" value="1"/>
</dbReference>
<dbReference type="OMA" id="WDINVRY"/>
<keyword evidence="6" id="KW-0812">Transmembrane</keyword>
<keyword evidence="6" id="KW-1133">Transmembrane helix</keyword>
<reference evidence="7 9" key="2">
    <citation type="journal article" date="2013" name="Nature">
        <title>Insights into bilaterian evolution from three spiralian genomes.</title>
        <authorList>
            <person name="Simakov O."/>
            <person name="Marletaz F."/>
            <person name="Cho S.J."/>
            <person name="Edsinger-Gonzales E."/>
            <person name="Havlak P."/>
            <person name="Hellsten U."/>
            <person name="Kuo D.H."/>
            <person name="Larsson T."/>
            <person name="Lv J."/>
            <person name="Arendt D."/>
            <person name="Savage R."/>
            <person name="Osoegawa K."/>
            <person name="de Jong P."/>
            <person name="Grimwood J."/>
            <person name="Chapman J.A."/>
            <person name="Shapiro H."/>
            <person name="Aerts A."/>
            <person name="Otillar R.P."/>
            <person name="Terry A.Y."/>
            <person name="Boore J.L."/>
            <person name="Grigoriev I.V."/>
            <person name="Lindberg D.R."/>
            <person name="Seaver E.C."/>
            <person name="Weisblat D.A."/>
            <person name="Putnam N.H."/>
            <person name="Rokhsar D.S."/>
        </authorList>
    </citation>
    <scope>NUCLEOTIDE SEQUENCE</scope>
    <source>
        <strain evidence="7 9">I ESC-2004</strain>
    </source>
</reference>
<dbReference type="EMBL" id="KB306857">
    <property type="protein sequence ID" value="ELT99402.1"/>
    <property type="molecule type" value="Genomic_DNA"/>
</dbReference>
<dbReference type="PROSITE" id="PS50082">
    <property type="entry name" value="WD_REPEATS_2"/>
    <property type="match status" value="3"/>
</dbReference>
<sequence length="449" mass="49858">MPADEQSPESVPVIAVTAAVGAVVLLLVLLCNMGRQKQEEEREEEEQEEKAEHISEPQKTSKRREQRAAGRSKKEQKATFSHPWLSCSLKSHSQPVLDMDFSANGKFLASCAEDRTVVVWGIKELDKKEHKGHRVNVELDHATLVKFSPDSKAIVLNLFAANAIRVMKLARKSDGGLGNAEASFDFKQHHKEEINCIGISGNGRFIMTCAKDTSIVIWDLKGEILAQIDTRQMNNSHAAVSPCGRFVGSCGFTPDVKIWEICFDKSGAFKEVTRAFELKGHQAGVYSFAFSDGSNRMATVSKDGTWKFWKTDVEYKKQQDPYLLLTVPYTHNGHYSRIALSPDARTVAIATGVDIALFNTVNGDQSATLSSVHSSPITCLLFDPTNHFLLSTGDKHIHVVRNVAGYQSAILDLNEKVQKANGEAMKERIRQQIKQYRDLLSTYENGSTS</sequence>
<evidence type="ECO:0000256" key="5">
    <source>
        <dbReference type="SAM" id="MobiDB-lite"/>
    </source>
</evidence>
<keyword evidence="4" id="KW-0175">Coiled coil</keyword>
<dbReference type="EMBL" id="AMQN01010029">
    <property type="status" value="NOT_ANNOTATED_CDS"/>
    <property type="molecule type" value="Genomic_DNA"/>
</dbReference>
<keyword evidence="2" id="KW-0677">Repeat</keyword>
<keyword evidence="9" id="KW-1185">Reference proteome</keyword>
<dbReference type="AlphaFoldDB" id="R7U0M7"/>
<dbReference type="GO" id="GO:0005783">
    <property type="term" value="C:endoplasmic reticulum"/>
    <property type="evidence" value="ECO:0007669"/>
    <property type="project" value="TreeGrafter"/>
</dbReference>
<keyword evidence="6" id="KW-0472">Membrane</keyword>
<reference evidence="8" key="3">
    <citation type="submission" date="2015-06" db="UniProtKB">
        <authorList>
            <consortium name="EnsemblMetazoa"/>
        </authorList>
    </citation>
    <scope>IDENTIFICATION</scope>
</reference>
<dbReference type="Gene3D" id="2.130.10.10">
    <property type="entry name" value="YVTN repeat-like/Quinoprotein amine dehydrogenase"/>
    <property type="match status" value="3"/>
</dbReference>
<dbReference type="EnsemblMetazoa" id="CapteT149780">
    <property type="protein sequence ID" value="CapteP149780"/>
    <property type="gene ID" value="CapteG149780"/>
</dbReference>
<evidence type="ECO:0000313" key="8">
    <source>
        <dbReference type="EnsemblMetazoa" id="CapteP149780"/>
    </source>
</evidence>
<dbReference type="PANTHER" id="PTHR44321">
    <property type="entry name" value="TRANSDUCIN BETA-LIKE PROTEIN 2"/>
    <property type="match status" value="1"/>
</dbReference>
<evidence type="ECO:0000313" key="7">
    <source>
        <dbReference type="EMBL" id="ELT99402.1"/>
    </source>
</evidence>
<dbReference type="SMART" id="SM00320">
    <property type="entry name" value="WD40"/>
    <property type="match status" value="5"/>
</dbReference>
<dbReference type="GO" id="GO:0030968">
    <property type="term" value="P:endoplasmic reticulum unfolded protein response"/>
    <property type="evidence" value="ECO:0007669"/>
    <property type="project" value="TreeGrafter"/>
</dbReference>
<evidence type="ECO:0000256" key="6">
    <source>
        <dbReference type="SAM" id="Phobius"/>
    </source>
</evidence>
<accession>R7U0M7</accession>
<evidence type="ECO:0000313" key="9">
    <source>
        <dbReference type="Proteomes" id="UP000014760"/>
    </source>
</evidence>
<dbReference type="Pfam" id="PF00400">
    <property type="entry name" value="WD40"/>
    <property type="match status" value="4"/>
</dbReference>
<dbReference type="InterPro" id="IPR036322">
    <property type="entry name" value="WD40_repeat_dom_sf"/>
</dbReference>
<dbReference type="STRING" id="283909.R7U0M7"/>
<evidence type="ECO:0000256" key="3">
    <source>
        <dbReference type="PROSITE-ProRule" id="PRU00221"/>
    </source>
</evidence>
<feature type="compositionally biased region" description="Basic and acidic residues" evidence="5">
    <location>
        <begin position="66"/>
        <end position="77"/>
    </location>
</feature>
<proteinExistence type="predicted"/>
<name>R7U0M7_CAPTE</name>
<feature type="transmembrane region" description="Helical" evidence="6">
    <location>
        <begin position="12"/>
        <end position="32"/>
    </location>
</feature>
<feature type="repeat" description="WD" evidence="3">
    <location>
        <begin position="89"/>
        <end position="123"/>
    </location>
</feature>
<dbReference type="HOGENOM" id="CLU_047173_1_0_1"/>
<reference evidence="9" key="1">
    <citation type="submission" date="2012-12" db="EMBL/GenBank/DDBJ databases">
        <authorList>
            <person name="Hellsten U."/>
            <person name="Grimwood J."/>
            <person name="Chapman J.A."/>
            <person name="Shapiro H."/>
            <person name="Aerts A."/>
            <person name="Otillar R.P."/>
            <person name="Terry A.Y."/>
            <person name="Boore J.L."/>
            <person name="Simakov O."/>
            <person name="Marletaz F."/>
            <person name="Cho S.-J."/>
            <person name="Edsinger-Gonzales E."/>
            <person name="Havlak P."/>
            <person name="Kuo D.-H."/>
            <person name="Larsson T."/>
            <person name="Lv J."/>
            <person name="Arendt D."/>
            <person name="Savage R."/>
            <person name="Osoegawa K."/>
            <person name="de Jong P."/>
            <person name="Lindberg D.R."/>
            <person name="Seaver E.C."/>
            <person name="Weisblat D.A."/>
            <person name="Putnam N.H."/>
            <person name="Grigoriev I.V."/>
            <person name="Rokhsar D.S."/>
        </authorList>
    </citation>
    <scope>NUCLEOTIDE SEQUENCE</scope>
    <source>
        <strain evidence="9">I ESC-2004</strain>
    </source>
</reference>
<dbReference type="InterPro" id="IPR015943">
    <property type="entry name" value="WD40/YVTN_repeat-like_dom_sf"/>
</dbReference>
<dbReference type="Proteomes" id="UP000014760">
    <property type="component" value="Unassembled WGS sequence"/>
</dbReference>
<keyword evidence="1 3" id="KW-0853">WD repeat</keyword>
<dbReference type="OrthoDB" id="200924at2759"/>
<feature type="repeat" description="WD" evidence="3">
    <location>
        <begin position="278"/>
        <end position="310"/>
    </location>
</feature>
<dbReference type="InterPro" id="IPR001680">
    <property type="entry name" value="WD40_rpt"/>
</dbReference>
<protein>
    <submittedName>
        <fullName evidence="7 8">Uncharacterized protein</fullName>
    </submittedName>
</protein>
<gene>
    <name evidence="7" type="ORF">CAPTEDRAFT_149780</name>
</gene>
<dbReference type="PROSITE" id="PS00678">
    <property type="entry name" value="WD_REPEATS_1"/>
    <property type="match status" value="1"/>
</dbReference>
<evidence type="ECO:0000256" key="2">
    <source>
        <dbReference type="ARBA" id="ARBA00022737"/>
    </source>
</evidence>